<comment type="caution">
    <text evidence="1">The sequence shown here is derived from an EMBL/GenBank/DDBJ whole genome shotgun (WGS) entry which is preliminary data.</text>
</comment>
<evidence type="ECO:0000313" key="2">
    <source>
        <dbReference type="Proteomes" id="UP000030652"/>
    </source>
</evidence>
<proteinExistence type="predicted"/>
<dbReference type="EMBL" id="JRYO01000228">
    <property type="protein sequence ID" value="KHE90897.1"/>
    <property type="molecule type" value="Genomic_DNA"/>
</dbReference>
<sequence length="55" mass="6219">MSKYNLPIDYNFARLGVVLHDAGKIVHSLEFTDFGNKHESEGNRLLLENGSIPNF</sequence>
<dbReference type="AlphaFoldDB" id="A0A0B0ECF4"/>
<evidence type="ECO:0000313" key="1">
    <source>
        <dbReference type="EMBL" id="KHE90897.1"/>
    </source>
</evidence>
<reference evidence="1 2" key="1">
    <citation type="submission" date="2014-10" db="EMBL/GenBank/DDBJ databases">
        <title>Draft genome of anammox bacterium scalindua brodae, obtained using differential coverage binning of sequence data from two enrichment reactors.</title>
        <authorList>
            <person name="Speth D.R."/>
            <person name="Russ L."/>
            <person name="Kartal B."/>
            <person name="Op den Camp H.J."/>
            <person name="Dutilh B.E."/>
            <person name="Jetten M.S."/>
        </authorList>
    </citation>
    <scope>NUCLEOTIDE SEQUENCE [LARGE SCALE GENOMIC DNA]</scope>
    <source>
        <strain evidence="1">RU1</strain>
    </source>
</reference>
<dbReference type="Proteomes" id="UP000030652">
    <property type="component" value="Unassembled WGS sequence"/>
</dbReference>
<protein>
    <submittedName>
        <fullName evidence="1">Uncharacterized protein</fullName>
    </submittedName>
</protein>
<feature type="non-terminal residue" evidence="1">
    <location>
        <position position="55"/>
    </location>
</feature>
<name>A0A0B0ECF4_9BACT</name>
<accession>A0A0B0ECF4</accession>
<organism evidence="1 2">
    <name type="scientific">Candidatus Scalindua brodae</name>
    <dbReference type="NCBI Taxonomy" id="237368"/>
    <lineage>
        <taxon>Bacteria</taxon>
        <taxon>Pseudomonadati</taxon>
        <taxon>Planctomycetota</taxon>
        <taxon>Candidatus Brocadiia</taxon>
        <taxon>Candidatus Brocadiales</taxon>
        <taxon>Candidatus Scalinduaceae</taxon>
        <taxon>Candidatus Scalindua</taxon>
    </lineage>
</organism>
<gene>
    <name evidence="1" type="ORF">SCABRO_03375</name>
</gene>